<reference evidence="2" key="1">
    <citation type="submission" date="2023-07" db="EMBL/GenBank/DDBJ databases">
        <title>30 novel species of actinomycetes from the DSMZ collection.</title>
        <authorList>
            <person name="Nouioui I."/>
        </authorList>
    </citation>
    <scope>NUCLEOTIDE SEQUENCE [LARGE SCALE GENOMIC DNA]</scope>
    <source>
        <strain evidence="2">DSM 46792</strain>
    </source>
</reference>
<dbReference type="SUPFAM" id="SSF160519">
    <property type="entry name" value="BB2672-like"/>
    <property type="match status" value="1"/>
</dbReference>
<dbReference type="Pfam" id="PF06684">
    <property type="entry name" value="AA_synth"/>
    <property type="match status" value="1"/>
</dbReference>
<name>A0ABU2K839_9ACTN</name>
<gene>
    <name evidence="1" type="ORF">RM425_10610</name>
</gene>
<evidence type="ECO:0000313" key="2">
    <source>
        <dbReference type="Proteomes" id="UP001183222"/>
    </source>
</evidence>
<dbReference type="InterPro" id="IPR009569">
    <property type="entry name" value="AA_synth_put"/>
</dbReference>
<dbReference type="RefSeq" id="WP_311345167.1">
    <property type="nucleotide sequence ID" value="NZ_JAVREI010000006.1"/>
</dbReference>
<protein>
    <submittedName>
        <fullName evidence="1">Amino acid synthesis family protein</fullName>
    </submittedName>
</protein>
<keyword evidence="2" id="KW-1185">Reference proteome</keyword>
<accession>A0ABU2K839</accession>
<dbReference type="Proteomes" id="UP001183222">
    <property type="component" value="Unassembled WGS sequence"/>
</dbReference>
<dbReference type="InterPro" id="IPR035936">
    <property type="entry name" value="BB2672"/>
</dbReference>
<proteinExistence type="predicted"/>
<comment type="caution">
    <text evidence="1">The sequence shown here is derived from an EMBL/GenBank/DDBJ whole genome shotgun (WGS) entry which is preliminary data.</text>
</comment>
<dbReference type="EMBL" id="JAVREI010000006">
    <property type="protein sequence ID" value="MDT0276349.1"/>
    <property type="molecule type" value="Genomic_DNA"/>
</dbReference>
<dbReference type="Gene3D" id="3.30.1330.110">
    <property type="entry name" value="BB2672"/>
    <property type="match status" value="1"/>
</dbReference>
<organism evidence="1 2">
    <name type="scientific">Blastococcus goldschmidtiae</name>
    <dbReference type="NCBI Taxonomy" id="3075546"/>
    <lineage>
        <taxon>Bacteria</taxon>
        <taxon>Bacillati</taxon>
        <taxon>Actinomycetota</taxon>
        <taxon>Actinomycetes</taxon>
        <taxon>Geodermatophilales</taxon>
        <taxon>Geodermatophilaceae</taxon>
        <taxon>Blastococcus</taxon>
    </lineage>
</organism>
<sequence>MASAPPTVRKVFSQVEVVHSSAGRSDDRGPLRRVAVCAVIRNPYAGQGYVEDLSALVDASGEIGTMLGGEAARLLGEPVESYGKAGLVGTDGEQEHINAAVTSVFGNAFRDAIGGGTAWITSVTKPATAGAAIDVPLAYKDEVWVRSHYDAIEVRIPDAPHPDEIVVIAAVANRGRINARVGGMTVDEARAKASQ</sequence>
<evidence type="ECO:0000313" key="1">
    <source>
        <dbReference type="EMBL" id="MDT0276349.1"/>
    </source>
</evidence>